<reference evidence="3" key="1">
    <citation type="submission" date="2023-10" db="EMBL/GenBank/DDBJ databases">
        <authorList>
            <person name="Chen Y."/>
            <person name="Shah S."/>
            <person name="Dougan E. K."/>
            <person name="Thang M."/>
            <person name="Chan C."/>
        </authorList>
    </citation>
    <scope>NUCLEOTIDE SEQUENCE [LARGE SCALE GENOMIC DNA]</scope>
</reference>
<feature type="region of interest" description="Disordered" evidence="2">
    <location>
        <begin position="1538"/>
        <end position="1568"/>
    </location>
</feature>
<sequence>MAATVPPPGGVLRWAWVLYRGERLWHQRRVWGRLASPAAGSSDPMDLLISSADHDVYEERYGQGNPDIVAVVFSPTRQALQGVDPNLLYRFRREPNARETVAIQDALVQVADQLYLDRERAAGRPRTFPAGGSYLEFDFTAAAPGPGVPGAGPAAHAPAAGAAAGAAPAAPLVSVAGAGAVAAPAAVWVLLESTGGGSRGDVVQLNGTAIRQAQLYEYIYSMEFEAQQSKGSKDGNEGDGKKRGRGRGGGLHRFGIVDEAAVFTGAAKEDGRSMICPLLLEHVSKQVERDAGILKQIRFRKAREEPTRTALGYPSPESQPGRERGRPWASRVQQIYLYMRLPTPAPTFANKRSHVHGMVEEMTVALNELRGCPPAARRQAPAGTPVPAAGRALVLSELRQAALRFGPCPEGSDGPGALEELRISQSYEGDATLVAPVSFDLVDSISLPPAGSLPAALKTIDEMAGQNIAHRLKELLLPRQLGMERIKEAGPRRLYTDPALRNPRLYAMVVRRLMNAWLLTWCRALLPLCFRDAGRPLSPVVSCVDASWWGAGVTEKTITSDQARRLSIFNERWRFSRDGEKQVAPRDKALALERKQAERITSSCIKQASSEPSRDPAVIAAVMEQQVPFRVEPKPNQEEEVTFEEVPEERASGRMAAPLSMSALGFMAAPAVPATRARKRPAAALGVAGTHQLQRRPRAAPGASARPAESDRRAVRRQERASRFPSLPASAPRRGLTFLEEQSVGDATRADYQRRQAAFSLWACQRGHSLVTPAEVDKALALFFHEEFLDGCESSDAWKLMAALAFARSDLGPRQGRLPRAARAAKGWSRLAPPRSRLPLPWPVVCLIVETLCRRGLVVYAWLTALTFGLYLRPREALDLVQSQLIPPGFTTATAMHHWCVVLHLFERQTPSKTGVFDESLLVDSSCFPWMPSLVQELHRRTPAGHRLFPVTYAQWNYHFKAVVAELGLQVLGNLTLHQLRHGGASHELHAAARPLRDIQKRGRWATDAALRRYAKGGRVQEQLHRLPRALLLRAEQAFRGRSKAGVFLEVFSGSGRMSAAWRLRFRSQHAAFELDIRHDADGDLLLRRIRQQVRGWVRSRLIVAIWIATPCHSMSRARNRPNGPPPLRTRFFPLGLPGLSPGDQLKVERGNALATFSFSLFLLARSLNMPVVIENPSTSWLWQLPGALSLIRIRNTRMVDFDFCAFSTPWRKRTRLLYCHLNLDPLIPCKSSGWASIFLRPTPERVDSSALQAGGVEPPAPECEECLEVMIIGISADGPAEVTLLTADQDHYQFNISPLDDVEAVYSIRMRRGRPAHAPENIIYHFRQLLQPAERNRLYGEGQGMLGAPPAPPPAPVAGPLRNAQRRGLGRPAAAGARRAVAGRAWVYAEDYMRHQKGDVVDELPAGATVLGERAVVPTPEGGAVLLQMIVHSAMDEYKMDDLRALQLKFDAMGRRKRPFHDGAANFVPDEAEGGLGLEGPGTAAWRCQTYVDRSQTPVSQHASWRTTSGVSSGDRSVFEHEVLSEVLESVIRTDQLQVAKEQRKAREERRLGRQSGKGGGKKEKDQ</sequence>
<evidence type="ECO:0000313" key="3">
    <source>
        <dbReference type="EMBL" id="CAK0861061.1"/>
    </source>
</evidence>
<dbReference type="Gene3D" id="1.10.443.10">
    <property type="entry name" value="Intergrase catalytic core"/>
    <property type="match status" value="1"/>
</dbReference>
<feature type="region of interest" description="Disordered" evidence="2">
    <location>
        <begin position="304"/>
        <end position="326"/>
    </location>
</feature>
<feature type="region of interest" description="Disordered" evidence="2">
    <location>
        <begin position="682"/>
        <end position="729"/>
    </location>
</feature>
<feature type="compositionally biased region" description="Basic and acidic residues" evidence="2">
    <location>
        <begin position="231"/>
        <end position="241"/>
    </location>
</feature>
<evidence type="ECO:0000313" key="4">
    <source>
        <dbReference type="Proteomes" id="UP001189429"/>
    </source>
</evidence>
<dbReference type="SUPFAM" id="SSF56349">
    <property type="entry name" value="DNA breaking-rejoining enzymes"/>
    <property type="match status" value="1"/>
</dbReference>
<organism evidence="3 4">
    <name type="scientific">Prorocentrum cordatum</name>
    <dbReference type="NCBI Taxonomy" id="2364126"/>
    <lineage>
        <taxon>Eukaryota</taxon>
        <taxon>Sar</taxon>
        <taxon>Alveolata</taxon>
        <taxon>Dinophyceae</taxon>
        <taxon>Prorocentrales</taxon>
        <taxon>Prorocentraceae</taxon>
        <taxon>Prorocentrum</taxon>
    </lineage>
</organism>
<proteinExistence type="predicted"/>
<dbReference type="Proteomes" id="UP001189429">
    <property type="component" value="Unassembled WGS sequence"/>
</dbReference>
<feature type="compositionally biased region" description="Basic and acidic residues" evidence="2">
    <location>
        <begin position="708"/>
        <end position="722"/>
    </location>
</feature>
<feature type="region of interest" description="Disordered" evidence="2">
    <location>
        <begin position="227"/>
        <end position="250"/>
    </location>
</feature>
<dbReference type="InterPro" id="IPR013762">
    <property type="entry name" value="Integrase-like_cat_sf"/>
</dbReference>
<dbReference type="InterPro" id="IPR011010">
    <property type="entry name" value="DNA_brk_join_enz"/>
</dbReference>
<accession>A0ABN9UNU8</accession>
<comment type="caution">
    <text evidence="3">The sequence shown here is derived from an EMBL/GenBank/DDBJ whole genome shotgun (WGS) entry which is preliminary data.</text>
</comment>
<dbReference type="EMBL" id="CAUYUJ010016038">
    <property type="protein sequence ID" value="CAK0861061.1"/>
    <property type="molecule type" value="Genomic_DNA"/>
</dbReference>
<evidence type="ECO:0000256" key="1">
    <source>
        <dbReference type="ARBA" id="ARBA00023172"/>
    </source>
</evidence>
<keyword evidence="1" id="KW-0233">DNA recombination</keyword>
<evidence type="ECO:0000256" key="2">
    <source>
        <dbReference type="SAM" id="MobiDB-lite"/>
    </source>
</evidence>
<name>A0ABN9UNU8_9DINO</name>
<protein>
    <submittedName>
        <fullName evidence="3">Uncharacterized protein</fullName>
    </submittedName>
</protein>
<feature type="compositionally biased region" description="Basic and acidic residues" evidence="2">
    <location>
        <begin position="1542"/>
        <end position="1553"/>
    </location>
</feature>
<keyword evidence="4" id="KW-1185">Reference proteome</keyword>
<gene>
    <name evidence="3" type="ORF">PCOR1329_LOCUS49852</name>
</gene>